<keyword evidence="8" id="KW-0067">ATP-binding</keyword>
<dbReference type="AlphaFoldDB" id="A0A366I714"/>
<evidence type="ECO:0000313" key="15">
    <source>
        <dbReference type="Proteomes" id="UP000253490"/>
    </source>
</evidence>
<dbReference type="InterPro" id="IPR001206">
    <property type="entry name" value="Diacylglycerol_kinase_cat_dom"/>
</dbReference>
<proteinExistence type="inferred from homology"/>
<keyword evidence="11" id="KW-0594">Phospholipid biosynthesis</keyword>
<evidence type="ECO:0000256" key="2">
    <source>
        <dbReference type="ARBA" id="ARBA00005983"/>
    </source>
</evidence>
<keyword evidence="4" id="KW-0808">Transferase</keyword>
<name>A0A366I714_9FIRM</name>
<evidence type="ECO:0000256" key="8">
    <source>
        <dbReference type="ARBA" id="ARBA00022840"/>
    </source>
</evidence>
<dbReference type="GO" id="GO:0008654">
    <property type="term" value="P:phospholipid biosynthetic process"/>
    <property type="evidence" value="ECO:0007669"/>
    <property type="project" value="UniProtKB-KW"/>
</dbReference>
<dbReference type="Pfam" id="PF19279">
    <property type="entry name" value="YegS_C"/>
    <property type="match status" value="1"/>
</dbReference>
<dbReference type="GO" id="GO:0004143">
    <property type="term" value="F:ATP-dependent diacylglycerol kinase activity"/>
    <property type="evidence" value="ECO:0007669"/>
    <property type="project" value="TreeGrafter"/>
</dbReference>
<keyword evidence="10" id="KW-0443">Lipid metabolism</keyword>
<dbReference type="PROSITE" id="PS50146">
    <property type="entry name" value="DAGK"/>
    <property type="match status" value="1"/>
</dbReference>
<dbReference type="InterPro" id="IPR016064">
    <property type="entry name" value="NAD/diacylglycerol_kinase_sf"/>
</dbReference>
<dbReference type="GO" id="GO:0046872">
    <property type="term" value="F:metal ion binding"/>
    <property type="evidence" value="ECO:0007669"/>
    <property type="project" value="UniProtKB-KW"/>
</dbReference>
<gene>
    <name evidence="14" type="ORF">DES36_108132</name>
</gene>
<feature type="domain" description="DAGKc" evidence="13">
    <location>
        <begin position="1"/>
        <end position="133"/>
    </location>
</feature>
<evidence type="ECO:0000256" key="12">
    <source>
        <dbReference type="ARBA" id="ARBA00023264"/>
    </source>
</evidence>
<dbReference type="InterPro" id="IPR050187">
    <property type="entry name" value="Lipid_Phosphate_FormReg"/>
</dbReference>
<keyword evidence="12" id="KW-1208">Phospholipid metabolism</keyword>
<dbReference type="Proteomes" id="UP000253490">
    <property type="component" value="Unassembled WGS sequence"/>
</dbReference>
<comment type="cofactor">
    <cofactor evidence="1">
        <name>Mg(2+)</name>
        <dbReference type="ChEBI" id="CHEBI:18420"/>
    </cofactor>
</comment>
<protein>
    <submittedName>
        <fullName evidence="14">YegS/Rv2252/BmrU family lipid kinase</fullName>
    </submittedName>
</protein>
<dbReference type="Gene3D" id="2.60.200.40">
    <property type="match status" value="1"/>
</dbReference>
<keyword evidence="9" id="KW-0460">Magnesium</keyword>
<evidence type="ECO:0000256" key="5">
    <source>
        <dbReference type="ARBA" id="ARBA00022723"/>
    </source>
</evidence>
<evidence type="ECO:0000259" key="13">
    <source>
        <dbReference type="PROSITE" id="PS50146"/>
    </source>
</evidence>
<dbReference type="InterPro" id="IPR045540">
    <property type="entry name" value="YegS/DAGK_C"/>
</dbReference>
<keyword evidence="7 14" id="KW-0418">Kinase</keyword>
<comment type="caution">
    <text evidence="14">The sequence shown here is derived from an EMBL/GenBank/DDBJ whole genome shotgun (WGS) entry which is preliminary data.</text>
</comment>
<dbReference type="RefSeq" id="WP_113920655.1">
    <property type="nucleotide sequence ID" value="NZ_QNRX01000008.1"/>
</dbReference>
<dbReference type="GO" id="GO:0005524">
    <property type="term" value="F:ATP binding"/>
    <property type="evidence" value="ECO:0007669"/>
    <property type="project" value="UniProtKB-KW"/>
</dbReference>
<evidence type="ECO:0000256" key="4">
    <source>
        <dbReference type="ARBA" id="ARBA00022679"/>
    </source>
</evidence>
<dbReference type="GO" id="GO:0005886">
    <property type="term" value="C:plasma membrane"/>
    <property type="evidence" value="ECO:0007669"/>
    <property type="project" value="TreeGrafter"/>
</dbReference>
<evidence type="ECO:0000256" key="9">
    <source>
        <dbReference type="ARBA" id="ARBA00022842"/>
    </source>
</evidence>
<keyword evidence="15" id="KW-1185">Reference proteome</keyword>
<dbReference type="PANTHER" id="PTHR12358:SF106">
    <property type="entry name" value="LIPID KINASE YEGS"/>
    <property type="match status" value="1"/>
</dbReference>
<dbReference type="OrthoDB" id="142078at2"/>
<evidence type="ECO:0000256" key="10">
    <source>
        <dbReference type="ARBA" id="ARBA00023098"/>
    </source>
</evidence>
<dbReference type="SMART" id="SM00046">
    <property type="entry name" value="DAGKc"/>
    <property type="match status" value="1"/>
</dbReference>
<evidence type="ECO:0000313" key="14">
    <source>
        <dbReference type="EMBL" id="RBP64507.1"/>
    </source>
</evidence>
<reference evidence="14 15" key="1">
    <citation type="submission" date="2018-06" db="EMBL/GenBank/DDBJ databases">
        <title>Genomic Encyclopedia of Type Strains, Phase IV (KMG-IV): sequencing the most valuable type-strain genomes for metagenomic binning, comparative biology and taxonomic classification.</title>
        <authorList>
            <person name="Goeker M."/>
        </authorList>
    </citation>
    <scope>NUCLEOTIDE SEQUENCE [LARGE SCALE GENOMIC DNA]</scope>
    <source>
        <strain evidence="14 15">DSM 22112</strain>
    </source>
</reference>
<evidence type="ECO:0000256" key="1">
    <source>
        <dbReference type="ARBA" id="ARBA00001946"/>
    </source>
</evidence>
<evidence type="ECO:0000256" key="11">
    <source>
        <dbReference type="ARBA" id="ARBA00023209"/>
    </source>
</evidence>
<dbReference type="Pfam" id="PF00781">
    <property type="entry name" value="DAGK_cat"/>
    <property type="match status" value="1"/>
</dbReference>
<evidence type="ECO:0000256" key="6">
    <source>
        <dbReference type="ARBA" id="ARBA00022741"/>
    </source>
</evidence>
<dbReference type="Gene3D" id="3.40.50.10330">
    <property type="entry name" value="Probable inorganic polyphosphate/atp-NAD kinase, domain 1"/>
    <property type="match status" value="1"/>
</dbReference>
<dbReference type="InterPro" id="IPR017438">
    <property type="entry name" value="ATP-NAD_kinase_N"/>
</dbReference>
<keyword evidence="3" id="KW-0444">Lipid biosynthesis</keyword>
<organism evidence="14 15">
    <name type="scientific">Alkalibaculum bacchi</name>
    <dbReference type="NCBI Taxonomy" id="645887"/>
    <lineage>
        <taxon>Bacteria</taxon>
        <taxon>Bacillati</taxon>
        <taxon>Bacillota</taxon>
        <taxon>Clostridia</taxon>
        <taxon>Eubacteriales</taxon>
        <taxon>Eubacteriaceae</taxon>
        <taxon>Alkalibaculum</taxon>
    </lineage>
</organism>
<comment type="similarity">
    <text evidence="2">Belongs to the diacylglycerol/lipid kinase family.</text>
</comment>
<keyword evidence="5" id="KW-0479">Metal-binding</keyword>
<dbReference type="SUPFAM" id="SSF111331">
    <property type="entry name" value="NAD kinase/diacylglycerol kinase-like"/>
    <property type="match status" value="1"/>
</dbReference>
<evidence type="ECO:0000256" key="7">
    <source>
        <dbReference type="ARBA" id="ARBA00022777"/>
    </source>
</evidence>
<dbReference type="PANTHER" id="PTHR12358">
    <property type="entry name" value="SPHINGOSINE KINASE"/>
    <property type="match status" value="1"/>
</dbReference>
<dbReference type="NCBIfam" id="TIGR00147">
    <property type="entry name" value="YegS/Rv2252/BmrU family lipid kinase"/>
    <property type="match status" value="1"/>
</dbReference>
<accession>A0A366I714</accession>
<evidence type="ECO:0000256" key="3">
    <source>
        <dbReference type="ARBA" id="ARBA00022516"/>
    </source>
</evidence>
<sequence length="301" mass="34075">MNKRFVFLLYNPVAGNKSFPNHLDYFIEVFQNKGYEVHLFRTSSAEDFSNVFENRDVSIYEAIFIAGGDGSVNALVNSMIKLNIDIPLGIIPAGTMNDICYNIGMPMDIRQVIESLSVLQTEYVDVGLVNDQYFLNVCGGGLFMEISQNTDRQLKNVMGRVAYYLTGIQQLPNFKKLNLKISTEEQVIEDEFYFFIVMNGRGAGGFHKLAPEAMMNDGKLDLIAIKVCPLNELSVVFAKILRGNHLSYKNILHIQSDHFSIENMEEDYHVITDIDGEEGPNMPLNLQILSRKLKMILPPKN</sequence>
<keyword evidence="6" id="KW-0547">Nucleotide-binding</keyword>
<dbReference type="InterPro" id="IPR005218">
    <property type="entry name" value="Diacylglycerol/lipid_kinase"/>
</dbReference>
<dbReference type="EMBL" id="QNRX01000008">
    <property type="protein sequence ID" value="RBP64507.1"/>
    <property type="molecule type" value="Genomic_DNA"/>
</dbReference>